<dbReference type="RefSeq" id="XP_007735707.1">
    <property type="nucleotide sequence ID" value="XM_007737517.1"/>
</dbReference>
<keyword evidence="3" id="KW-1185">Reference proteome</keyword>
<accession>W9YFP0</accession>
<evidence type="ECO:0000313" key="3">
    <source>
        <dbReference type="Proteomes" id="UP000019478"/>
    </source>
</evidence>
<gene>
    <name evidence="2" type="ORF">A1O3_07407</name>
</gene>
<feature type="region of interest" description="Disordered" evidence="1">
    <location>
        <begin position="27"/>
        <end position="116"/>
    </location>
</feature>
<dbReference type="AlphaFoldDB" id="W9YFP0"/>
<evidence type="ECO:0000313" key="2">
    <source>
        <dbReference type="EMBL" id="EXJ81119.1"/>
    </source>
</evidence>
<protein>
    <submittedName>
        <fullName evidence="2">Uncharacterized protein</fullName>
    </submittedName>
</protein>
<dbReference type="Proteomes" id="UP000019478">
    <property type="component" value="Unassembled WGS sequence"/>
</dbReference>
<dbReference type="GeneID" id="19171507"/>
<comment type="caution">
    <text evidence="2">The sequence shown here is derived from an EMBL/GenBank/DDBJ whole genome shotgun (WGS) entry which is preliminary data.</text>
</comment>
<dbReference type="OrthoDB" id="4115237at2759"/>
<dbReference type="HOGENOM" id="CLU_1414992_0_0_1"/>
<organism evidence="2 3">
    <name type="scientific">Capronia epimyces CBS 606.96</name>
    <dbReference type="NCBI Taxonomy" id="1182542"/>
    <lineage>
        <taxon>Eukaryota</taxon>
        <taxon>Fungi</taxon>
        <taxon>Dikarya</taxon>
        <taxon>Ascomycota</taxon>
        <taxon>Pezizomycotina</taxon>
        <taxon>Eurotiomycetes</taxon>
        <taxon>Chaetothyriomycetidae</taxon>
        <taxon>Chaetothyriales</taxon>
        <taxon>Herpotrichiellaceae</taxon>
        <taxon>Capronia</taxon>
    </lineage>
</organism>
<sequence>MVEIPILVSTPGLQTVELDNAGEYFQTQPQRTAGEQAGQPTTAPAVAEAATEMVTQATQTAAEDEDSRRGSPKKQSPSHSRSESRSGGRSPTHHSWAESLRQRLASPHSRFHSPTAIDASGRTMLAPGKDAVQRPTTPAADLYKGQSESNFGMTFEHGSVPHILRAARPKTCAYSYEDQKHRMLMDWVERRR</sequence>
<reference evidence="2 3" key="1">
    <citation type="submission" date="2013-03" db="EMBL/GenBank/DDBJ databases">
        <title>The Genome Sequence of Capronia epimyces CBS 606.96.</title>
        <authorList>
            <consortium name="The Broad Institute Genomics Platform"/>
            <person name="Cuomo C."/>
            <person name="de Hoog S."/>
            <person name="Gorbushina A."/>
            <person name="Walker B."/>
            <person name="Young S.K."/>
            <person name="Zeng Q."/>
            <person name="Gargeya S."/>
            <person name="Fitzgerald M."/>
            <person name="Haas B."/>
            <person name="Abouelleil A."/>
            <person name="Allen A.W."/>
            <person name="Alvarado L."/>
            <person name="Arachchi H.M."/>
            <person name="Berlin A.M."/>
            <person name="Chapman S.B."/>
            <person name="Gainer-Dewar J."/>
            <person name="Goldberg J."/>
            <person name="Griggs A."/>
            <person name="Gujja S."/>
            <person name="Hansen M."/>
            <person name="Howarth C."/>
            <person name="Imamovic A."/>
            <person name="Ireland A."/>
            <person name="Larimer J."/>
            <person name="McCowan C."/>
            <person name="Murphy C."/>
            <person name="Pearson M."/>
            <person name="Poon T.W."/>
            <person name="Priest M."/>
            <person name="Roberts A."/>
            <person name="Saif S."/>
            <person name="Shea T."/>
            <person name="Sisk P."/>
            <person name="Sykes S."/>
            <person name="Wortman J."/>
            <person name="Nusbaum C."/>
            <person name="Birren B."/>
        </authorList>
    </citation>
    <scope>NUCLEOTIDE SEQUENCE [LARGE SCALE GENOMIC DNA]</scope>
    <source>
        <strain evidence="2 3">CBS 606.96</strain>
    </source>
</reference>
<evidence type="ECO:0000256" key="1">
    <source>
        <dbReference type="SAM" id="MobiDB-lite"/>
    </source>
</evidence>
<dbReference type="EMBL" id="AMGY01000006">
    <property type="protein sequence ID" value="EXJ81119.1"/>
    <property type="molecule type" value="Genomic_DNA"/>
</dbReference>
<proteinExistence type="predicted"/>
<feature type="compositionally biased region" description="Low complexity" evidence="1">
    <location>
        <begin position="40"/>
        <end position="61"/>
    </location>
</feature>
<name>W9YFP0_9EURO</name>